<comment type="function">
    <text evidence="3">Participates in chromosomal partition during cell division. May act via the formation of a condensin-like complex containing Smc and ScpB that pull DNA away from mid-cell into both cell halves.</text>
</comment>
<dbReference type="InterPro" id="IPR003768">
    <property type="entry name" value="ScpA"/>
</dbReference>
<evidence type="ECO:0000256" key="2">
    <source>
        <dbReference type="ARBA" id="ARBA00044777"/>
    </source>
</evidence>
<keyword evidence="1 3" id="KW-0159">Chromosome partition</keyword>
<keyword evidence="3" id="KW-0963">Cytoplasm</keyword>
<dbReference type="Pfam" id="PF02616">
    <property type="entry name" value="SMC_ScpA"/>
    <property type="match status" value="1"/>
</dbReference>
<accession>A0A2T0BAL3</accession>
<keyword evidence="5" id="KW-1185">Reference proteome</keyword>
<name>A0A2T0BAL3_9CLOT</name>
<keyword evidence="3" id="KW-0132">Cell division</keyword>
<reference evidence="4 5" key="1">
    <citation type="submission" date="2018-03" db="EMBL/GenBank/DDBJ databases">
        <title>Genome sequence of Clostridium vincentii DSM 10228.</title>
        <authorList>
            <person name="Poehlein A."/>
            <person name="Daniel R."/>
        </authorList>
    </citation>
    <scope>NUCLEOTIDE SEQUENCE [LARGE SCALE GENOMIC DNA]</scope>
    <source>
        <strain evidence="4 5">DSM 10228</strain>
    </source>
</reference>
<dbReference type="PANTHER" id="PTHR33969:SF2">
    <property type="entry name" value="SEGREGATION AND CONDENSATION PROTEIN A"/>
    <property type="match status" value="1"/>
</dbReference>
<dbReference type="GO" id="GO:0005737">
    <property type="term" value="C:cytoplasm"/>
    <property type="evidence" value="ECO:0007669"/>
    <property type="project" value="UniProtKB-SubCell"/>
</dbReference>
<evidence type="ECO:0000256" key="3">
    <source>
        <dbReference type="HAMAP-Rule" id="MF_01805"/>
    </source>
</evidence>
<comment type="subcellular location">
    <subcellularLocation>
        <location evidence="3">Cytoplasm</location>
    </subcellularLocation>
    <text evidence="3">Associated with two foci at the outer edges of the nucleoid region in young cells, and at four foci within both cell halves in older cells.</text>
</comment>
<dbReference type="EMBL" id="PVXQ01000041">
    <property type="protein sequence ID" value="PRR80882.1"/>
    <property type="molecule type" value="Genomic_DNA"/>
</dbReference>
<comment type="caution">
    <text evidence="4">The sequence shown here is derived from an EMBL/GenBank/DDBJ whole genome shotgun (WGS) entry which is preliminary data.</text>
</comment>
<comment type="subunit">
    <text evidence="3">Component of a cohesin-like complex composed of ScpA, ScpB and the Smc homodimer, in which ScpA and ScpB bind to the head domain of Smc. The presence of the three proteins is required for the association of the complex with DNA.</text>
</comment>
<proteinExistence type="inferred from homology"/>
<organism evidence="4 5">
    <name type="scientific">Clostridium vincentii</name>
    <dbReference type="NCBI Taxonomy" id="52704"/>
    <lineage>
        <taxon>Bacteria</taxon>
        <taxon>Bacillati</taxon>
        <taxon>Bacillota</taxon>
        <taxon>Clostridia</taxon>
        <taxon>Eubacteriales</taxon>
        <taxon>Clostridiaceae</taxon>
        <taxon>Clostridium</taxon>
    </lineage>
</organism>
<protein>
    <recommendedName>
        <fullName evidence="2 3">Segregation and condensation protein A</fullName>
    </recommendedName>
</protein>
<dbReference type="RefSeq" id="WP_106060844.1">
    <property type="nucleotide sequence ID" value="NZ_PVXQ01000041.1"/>
</dbReference>
<evidence type="ECO:0000313" key="4">
    <source>
        <dbReference type="EMBL" id="PRR80882.1"/>
    </source>
</evidence>
<evidence type="ECO:0000313" key="5">
    <source>
        <dbReference type="Proteomes" id="UP000239471"/>
    </source>
</evidence>
<dbReference type="Proteomes" id="UP000239471">
    <property type="component" value="Unassembled WGS sequence"/>
</dbReference>
<comment type="similarity">
    <text evidence="3">Belongs to the ScpA family.</text>
</comment>
<dbReference type="InterPro" id="IPR023093">
    <property type="entry name" value="ScpA-like_C"/>
</dbReference>
<dbReference type="GO" id="GO:0051301">
    <property type="term" value="P:cell division"/>
    <property type="evidence" value="ECO:0007669"/>
    <property type="project" value="UniProtKB-KW"/>
</dbReference>
<keyword evidence="3" id="KW-0131">Cell cycle</keyword>
<gene>
    <name evidence="3 4" type="primary">scpA</name>
    <name evidence="4" type="ORF">CLVI_29400</name>
</gene>
<dbReference type="AlphaFoldDB" id="A0A2T0BAL3"/>
<dbReference type="HAMAP" id="MF_01805">
    <property type="entry name" value="ScpA"/>
    <property type="match status" value="1"/>
</dbReference>
<dbReference type="GO" id="GO:0006260">
    <property type="term" value="P:DNA replication"/>
    <property type="evidence" value="ECO:0007669"/>
    <property type="project" value="UniProtKB-UniRule"/>
</dbReference>
<sequence length="251" mass="29763">MKLPNIKIDNFEGPFDLLLHLIKKNKMDIYNVEILKVTSQYLNYLDQMKEMDLDITAEFIVVAATLIEIKSKSLLPKEKEVKIDEEDIERKLLEKLVIYKEIKESTGFFRERYVEGGNIFTKKPEIIEEIKSMADNDDILKNVTLLDLFQIYNDILEIHKNKQNKTNVIQKKIYLDRYKVEDKFKYLTERLKKDKVTQFDELILECECKMECVVTFLALLEMIKQRIIKVYQSSNFGNIIIERLGEEDECV</sequence>
<dbReference type="GO" id="GO:0007059">
    <property type="term" value="P:chromosome segregation"/>
    <property type="evidence" value="ECO:0007669"/>
    <property type="project" value="UniProtKB-UniRule"/>
</dbReference>
<dbReference type="NCBIfam" id="NF000994">
    <property type="entry name" value="PRK00104.1-3"/>
    <property type="match status" value="1"/>
</dbReference>
<evidence type="ECO:0000256" key="1">
    <source>
        <dbReference type="ARBA" id="ARBA00022829"/>
    </source>
</evidence>
<dbReference type="Gene3D" id="6.10.250.2410">
    <property type="match status" value="1"/>
</dbReference>
<dbReference type="Gene3D" id="1.10.10.580">
    <property type="entry name" value="Structural maintenance of chromosome 1. Chain E"/>
    <property type="match status" value="1"/>
</dbReference>
<dbReference type="OrthoDB" id="9811016at2"/>
<dbReference type="PANTHER" id="PTHR33969">
    <property type="entry name" value="SEGREGATION AND CONDENSATION PROTEIN A"/>
    <property type="match status" value="1"/>
</dbReference>